<organism evidence="4 5">
    <name type="scientific">Plantactinospora mayteni</name>
    <dbReference type="NCBI Taxonomy" id="566021"/>
    <lineage>
        <taxon>Bacteria</taxon>
        <taxon>Bacillati</taxon>
        <taxon>Actinomycetota</taxon>
        <taxon>Actinomycetes</taxon>
        <taxon>Micromonosporales</taxon>
        <taxon>Micromonosporaceae</taxon>
        <taxon>Plantactinospora</taxon>
    </lineage>
</organism>
<dbReference type="RefSeq" id="WP_203855984.1">
    <property type="nucleotide sequence ID" value="NZ_BAAAZQ010000002.1"/>
</dbReference>
<evidence type="ECO:0008006" key="6">
    <source>
        <dbReference type="Google" id="ProtNLM"/>
    </source>
</evidence>
<feature type="chain" id="PRO_5045987175" description="PBP domain-containing protein" evidence="3">
    <location>
        <begin position="31"/>
        <end position="857"/>
    </location>
</feature>
<dbReference type="Proteomes" id="UP000621500">
    <property type="component" value="Unassembled WGS sequence"/>
</dbReference>
<protein>
    <recommendedName>
        <fullName evidence="6">PBP domain-containing protein</fullName>
    </recommendedName>
</protein>
<evidence type="ECO:0000256" key="2">
    <source>
        <dbReference type="SAM" id="Phobius"/>
    </source>
</evidence>
<evidence type="ECO:0000313" key="4">
    <source>
        <dbReference type="EMBL" id="GIG94337.1"/>
    </source>
</evidence>
<comment type="caution">
    <text evidence="4">The sequence shown here is derived from an EMBL/GenBank/DDBJ whole genome shotgun (WGS) entry which is preliminary data.</text>
</comment>
<feature type="compositionally biased region" description="Pro residues" evidence="1">
    <location>
        <begin position="795"/>
        <end position="806"/>
    </location>
</feature>
<evidence type="ECO:0000256" key="1">
    <source>
        <dbReference type="SAM" id="MobiDB-lite"/>
    </source>
</evidence>
<keyword evidence="2" id="KW-1133">Transmembrane helix</keyword>
<dbReference type="EMBL" id="BONX01000004">
    <property type="protein sequence ID" value="GIG94337.1"/>
    <property type="molecule type" value="Genomic_DNA"/>
</dbReference>
<evidence type="ECO:0000313" key="5">
    <source>
        <dbReference type="Proteomes" id="UP000621500"/>
    </source>
</evidence>
<gene>
    <name evidence="4" type="ORF">Pma05_09100</name>
</gene>
<keyword evidence="3" id="KW-0732">Signal</keyword>
<feature type="transmembrane region" description="Helical" evidence="2">
    <location>
        <begin position="820"/>
        <end position="847"/>
    </location>
</feature>
<reference evidence="4 5" key="1">
    <citation type="submission" date="2021-01" db="EMBL/GenBank/DDBJ databases">
        <title>Whole genome shotgun sequence of Plantactinospora mayteni NBRC 109088.</title>
        <authorList>
            <person name="Komaki H."/>
            <person name="Tamura T."/>
        </authorList>
    </citation>
    <scope>NUCLEOTIDE SEQUENCE [LARGE SCALE GENOMIC DNA]</scope>
    <source>
        <strain evidence="4 5">NBRC 109088</strain>
    </source>
</reference>
<evidence type="ECO:0000256" key="3">
    <source>
        <dbReference type="SAM" id="SignalP"/>
    </source>
</evidence>
<accession>A0ABQ4EJG1</accession>
<keyword evidence="2" id="KW-0812">Transmembrane</keyword>
<feature type="signal peptide" evidence="3">
    <location>
        <begin position="1"/>
        <end position="30"/>
    </location>
</feature>
<keyword evidence="5" id="KW-1185">Reference proteome</keyword>
<keyword evidence="2" id="KW-0472">Membrane</keyword>
<name>A0ABQ4EJG1_9ACTN</name>
<proteinExistence type="predicted"/>
<feature type="region of interest" description="Disordered" evidence="1">
    <location>
        <begin position="752"/>
        <end position="810"/>
    </location>
</feature>
<sequence>MRRRPGSPSLRRRWAAAVAAALVAPTALLAVGGLDTSQPALAAVPGDRLTESAMTQNGRRGQFEDFSNLTVTVSQTRNLVTQGIEIAWTGGKPTAPGSEYGTNYLQIMQCWGPDPNAPDFRETCQFGGLTAKGEVSEEQELQVGVSASSRSVQFNLDATGNPAGRDPAERLPNDAEFIPFKSSDGLRTRMKDFPPQGAPDDGVPDTEDFFRRDETNEVVATRTASDGVGRTIFEVQRGSDAKGLNCGEVVAGFPAGRRCWLVVVPRGERDFYGNLNQSPRRISGSPLLPSYFANRIVFPLEFEPIQPPCPLGGEVFDTVGSELVAPAAVSWQASLCAGGQAAFSHTVTTEVTTDAAVRLPGAQGRGVGYVDVPVVREETDPMIMHAPITVNGAVIAFQIEARTSKSEIPGSTEEAQRMNGQPLPELKLTPRLVAKLLTQSYQLEVPDPSANPDIAKNPRSIRVDDEFTELNPIFKSFFPTSRHYPIQVPDGESVLARRVWQWVLADEAARKWLSGLPDEQGMRVNPAYVPLVFGDGQGMSRFPKEDPSCRMGEPTTGVPKFEYCMPGFAPWAESLEVAARQTLRSDARQRIVWDETAGGIDPANPQARLGDYKAAPPPLPGRKFGLGITDAASAARYGLATASLCDAEGGNCVKADTAGLLGGVGAMEPSLVEGVLQPNPTRSVSGAYPLTMLTYAAANLERAEPARREYARLLRYIATDGQTIGSKPGQLPPGYAALPKALRDQTLAVAAELAKATPSSPGTADPDTSAPDPTPSSSLATPTPGAIPSAAAIPSPAPTASAPPVPVAATTPTPGEPVGWMRFLLLAILGVGVASGISGPTMLMIGYRRPASDGTKT</sequence>
<feature type="compositionally biased region" description="Low complexity" evidence="1">
    <location>
        <begin position="761"/>
        <end position="794"/>
    </location>
</feature>